<evidence type="ECO:0000313" key="10">
    <source>
        <dbReference type="Proteomes" id="UP000322927"/>
    </source>
</evidence>
<dbReference type="GO" id="GO:0020037">
    <property type="term" value="F:heme binding"/>
    <property type="evidence" value="ECO:0007669"/>
    <property type="project" value="InterPro"/>
</dbReference>
<dbReference type="EMBL" id="CP029192">
    <property type="protein sequence ID" value="QES34271.1"/>
    <property type="molecule type" value="Genomic_DNA"/>
</dbReference>
<dbReference type="GO" id="GO:0004497">
    <property type="term" value="F:monooxygenase activity"/>
    <property type="evidence" value="ECO:0007669"/>
    <property type="project" value="UniProtKB-KW"/>
</dbReference>
<name>A0A5P2BZ33_STRVZ</name>
<keyword evidence="2 7" id="KW-0349">Heme</keyword>
<keyword evidence="4 8" id="KW-0560">Oxidoreductase</keyword>
<organism evidence="9 10">
    <name type="scientific">Streptomyces venezuelae</name>
    <dbReference type="NCBI Taxonomy" id="54571"/>
    <lineage>
        <taxon>Bacteria</taxon>
        <taxon>Bacillati</taxon>
        <taxon>Actinomycetota</taxon>
        <taxon>Actinomycetes</taxon>
        <taxon>Kitasatosporales</taxon>
        <taxon>Streptomycetaceae</taxon>
        <taxon>Streptomyces</taxon>
    </lineage>
</organism>
<accession>A0A5P2BZ33</accession>
<dbReference type="GO" id="GO:0016705">
    <property type="term" value="F:oxidoreductase activity, acting on paired donors, with incorporation or reduction of molecular oxygen"/>
    <property type="evidence" value="ECO:0007669"/>
    <property type="project" value="InterPro"/>
</dbReference>
<evidence type="ECO:0000256" key="2">
    <source>
        <dbReference type="ARBA" id="ARBA00022617"/>
    </source>
</evidence>
<dbReference type="InterPro" id="IPR036396">
    <property type="entry name" value="Cyt_P450_sf"/>
</dbReference>
<dbReference type="Gene3D" id="1.10.630.10">
    <property type="entry name" value="Cytochrome P450"/>
    <property type="match status" value="1"/>
</dbReference>
<comment type="similarity">
    <text evidence="1 8">Belongs to the cytochrome P450 family.</text>
</comment>
<dbReference type="PRINTS" id="PR00463">
    <property type="entry name" value="EP450I"/>
</dbReference>
<dbReference type="PANTHER" id="PTHR24291:SF50">
    <property type="entry name" value="BIFUNCTIONAL ALBAFLAVENONE MONOOXYGENASE_TERPENE SYNTHASE"/>
    <property type="match status" value="1"/>
</dbReference>
<gene>
    <name evidence="9" type="ORF">DEJ48_13485</name>
</gene>
<dbReference type="PRINTS" id="PR00385">
    <property type="entry name" value="P450"/>
</dbReference>
<dbReference type="Pfam" id="PF00067">
    <property type="entry name" value="p450"/>
    <property type="match status" value="1"/>
</dbReference>
<evidence type="ECO:0000313" key="9">
    <source>
        <dbReference type="EMBL" id="QES34271.1"/>
    </source>
</evidence>
<evidence type="ECO:0000256" key="6">
    <source>
        <dbReference type="ARBA" id="ARBA00023033"/>
    </source>
</evidence>
<sequence length="456" mass="50416">MTTAKESVKQERSWSFGTAPGAVPLLGHALALWRRPLDFLASLPAHGDLVEIRLGPSRAYLACHPELVHHVLVNPRVFDKGGVFDKARQLLGNSLSVSRGDDHRFQRRVIQPAFHATKIADYTAAVGDDTRAAIDAWRPGQTQDIGEAMHALLMRVAARTLFSTSVDTATIEEARQCLLTVSEGIYKRTVAPLGLKEKLPTAENRRYAWSNTRLREIVETMISERRRSDEDHGDLLSTLLRAEHPESGQRLTDEEVLDQVVTFLVAGSETTASTLAFVFHLMGAHPEVEERVHAEIDAAVGDRSPVFDDLPKLEYTRAVITEALRLYPPSWMSMRVASADTELGGHPIPSGAMVVYSAWAMHHNPELFPEPEKFDPGRWLDERAKNVPRGALLPFGAGSHKCIGDVLALTETALIVATIASRWRLRPVPGSTLKPQPKATLEAGTLPMRCEQRRPS</sequence>
<reference evidence="9 10" key="1">
    <citation type="submission" date="2018-05" db="EMBL/GenBank/DDBJ databases">
        <title>Streptomyces venezuelae.</title>
        <authorList>
            <person name="Kim W."/>
            <person name="Lee N."/>
            <person name="Cho B.-K."/>
        </authorList>
    </citation>
    <scope>NUCLEOTIDE SEQUENCE [LARGE SCALE GENOMIC DNA]</scope>
    <source>
        <strain evidence="9 10">ATCC 14584</strain>
    </source>
</reference>
<dbReference type="InterPro" id="IPR001128">
    <property type="entry name" value="Cyt_P450"/>
</dbReference>
<dbReference type="InterPro" id="IPR002401">
    <property type="entry name" value="Cyt_P450_E_grp-I"/>
</dbReference>
<dbReference type="PROSITE" id="PS00086">
    <property type="entry name" value="CYTOCHROME_P450"/>
    <property type="match status" value="1"/>
</dbReference>
<feature type="binding site" description="axial binding residue" evidence="7">
    <location>
        <position position="402"/>
    </location>
    <ligand>
        <name>heme</name>
        <dbReference type="ChEBI" id="CHEBI:30413"/>
    </ligand>
    <ligandPart>
        <name>Fe</name>
        <dbReference type="ChEBI" id="CHEBI:18248"/>
    </ligandPart>
</feature>
<dbReference type="AlphaFoldDB" id="A0A5P2BZ33"/>
<evidence type="ECO:0000256" key="4">
    <source>
        <dbReference type="ARBA" id="ARBA00023002"/>
    </source>
</evidence>
<keyword evidence="6 8" id="KW-0503">Monooxygenase</keyword>
<keyword evidence="5 7" id="KW-0408">Iron</keyword>
<protein>
    <submittedName>
        <fullName evidence="9">Cytochrome P450</fullName>
    </submittedName>
</protein>
<evidence type="ECO:0000256" key="3">
    <source>
        <dbReference type="ARBA" id="ARBA00022723"/>
    </source>
</evidence>
<keyword evidence="3 7" id="KW-0479">Metal-binding</keyword>
<dbReference type="Proteomes" id="UP000322927">
    <property type="component" value="Chromosome"/>
</dbReference>
<dbReference type="PANTHER" id="PTHR24291">
    <property type="entry name" value="CYTOCHROME P450 FAMILY 4"/>
    <property type="match status" value="1"/>
</dbReference>
<comment type="cofactor">
    <cofactor evidence="7">
        <name>heme</name>
        <dbReference type="ChEBI" id="CHEBI:30413"/>
    </cofactor>
</comment>
<dbReference type="SUPFAM" id="SSF48264">
    <property type="entry name" value="Cytochrome P450"/>
    <property type="match status" value="1"/>
</dbReference>
<evidence type="ECO:0000256" key="8">
    <source>
        <dbReference type="RuleBase" id="RU000461"/>
    </source>
</evidence>
<dbReference type="InterPro" id="IPR017972">
    <property type="entry name" value="Cyt_P450_CS"/>
</dbReference>
<evidence type="ECO:0000256" key="1">
    <source>
        <dbReference type="ARBA" id="ARBA00010617"/>
    </source>
</evidence>
<dbReference type="OrthoDB" id="4746309at2"/>
<proteinExistence type="inferred from homology"/>
<dbReference type="CDD" id="cd11049">
    <property type="entry name" value="CYP170A1-like"/>
    <property type="match status" value="1"/>
</dbReference>
<dbReference type="GO" id="GO:0005506">
    <property type="term" value="F:iron ion binding"/>
    <property type="evidence" value="ECO:0007669"/>
    <property type="project" value="InterPro"/>
</dbReference>
<dbReference type="InterPro" id="IPR050196">
    <property type="entry name" value="Cytochrome_P450_Monoox"/>
</dbReference>
<dbReference type="RefSeq" id="WP_150216348.1">
    <property type="nucleotide sequence ID" value="NZ_CP029192.1"/>
</dbReference>
<evidence type="ECO:0000256" key="5">
    <source>
        <dbReference type="ARBA" id="ARBA00023004"/>
    </source>
</evidence>
<evidence type="ECO:0000256" key="7">
    <source>
        <dbReference type="PIRSR" id="PIRSR602401-1"/>
    </source>
</evidence>